<keyword evidence="1" id="KW-1133">Transmembrane helix</keyword>
<reference evidence="3" key="1">
    <citation type="submission" date="2017-09" db="EMBL/GenBank/DDBJ databases">
        <title>Depth-based differentiation of microbial function through sediment-hosted aquifers and enrichment of novel symbionts in the deep terrestrial subsurface.</title>
        <authorList>
            <person name="Probst A.J."/>
            <person name="Ladd B."/>
            <person name="Jarett J.K."/>
            <person name="Geller-Mcgrath D.E."/>
            <person name="Sieber C.M.K."/>
            <person name="Emerson J.B."/>
            <person name="Anantharaman K."/>
            <person name="Thomas B.C."/>
            <person name="Malmstrom R."/>
            <person name="Stieglmeier M."/>
            <person name="Klingl A."/>
            <person name="Woyke T."/>
            <person name="Ryan C.M."/>
            <person name="Banfield J.F."/>
        </authorList>
    </citation>
    <scope>NUCLEOTIDE SEQUENCE [LARGE SCALE GENOMIC DNA]</scope>
</reference>
<sequence>MGDQGSFTNKALDEAMDQLVAVWVVIFSFVWIFYRNKFNPWNLVQRFLRDLFDGIAGIKG</sequence>
<keyword evidence="1" id="KW-0812">Transmembrane</keyword>
<organism evidence="2 3">
    <name type="scientific">Candidatus Shapirobacteria bacterium CG08_land_8_20_14_0_20_39_18</name>
    <dbReference type="NCBI Taxonomy" id="1974883"/>
    <lineage>
        <taxon>Bacteria</taxon>
        <taxon>Candidatus Shapironibacteriota</taxon>
    </lineage>
</organism>
<protein>
    <submittedName>
        <fullName evidence="2">Uncharacterized protein</fullName>
    </submittedName>
</protein>
<dbReference type="AlphaFoldDB" id="A0A2M6XDD6"/>
<comment type="caution">
    <text evidence="2">The sequence shown here is derived from an EMBL/GenBank/DDBJ whole genome shotgun (WGS) entry which is preliminary data.</text>
</comment>
<evidence type="ECO:0000313" key="2">
    <source>
        <dbReference type="EMBL" id="PIU03672.1"/>
    </source>
</evidence>
<keyword evidence="1" id="KW-0472">Membrane</keyword>
<feature type="transmembrane region" description="Helical" evidence="1">
    <location>
        <begin position="15"/>
        <end position="34"/>
    </location>
</feature>
<gene>
    <name evidence="2" type="ORF">COT44_02160</name>
</gene>
<name>A0A2M6XDD6_9BACT</name>
<evidence type="ECO:0000313" key="3">
    <source>
        <dbReference type="Proteomes" id="UP000228996"/>
    </source>
</evidence>
<dbReference type="EMBL" id="PEYO01000012">
    <property type="protein sequence ID" value="PIU03672.1"/>
    <property type="molecule type" value="Genomic_DNA"/>
</dbReference>
<proteinExistence type="predicted"/>
<accession>A0A2M6XDD6</accession>
<evidence type="ECO:0000256" key="1">
    <source>
        <dbReference type="SAM" id="Phobius"/>
    </source>
</evidence>
<dbReference type="Proteomes" id="UP000228996">
    <property type="component" value="Unassembled WGS sequence"/>
</dbReference>